<evidence type="ECO:0000313" key="1">
    <source>
        <dbReference type="EMBL" id="MFC6080163.1"/>
    </source>
</evidence>
<comment type="caution">
    <text evidence="1">The sequence shown here is derived from an EMBL/GenBank/DDBJ whole genome shotgun (WGS) entry which is preliminary data.</text>
</comment>
<dbReference type="Proteomes" id="UP001596137">
    <property type="component" value="Unassembled WGS sequence"/>
</dbReference>
<reference evidence="2" key="1">
    <citation type="journal article" date="2019" name="Int. J. Syst. Evol. Microbiol.">
        <title>The Global Catalogue of Microorganisms (GCM) 10K type strain sequencing project: providing services to taxonomists for standard genome sequencing and annotation.</title>
        <authorList>
            <consortium name="The Broad Institute Genomics Platform"/>
            <consortium name="The Broad Institute Genome Sequencing Center for Infectious Disease"/>
            <person name="Wu L."/>
            <person name="Ma J."/>
        </authorList>
    </citation>
    <scope>NUCLEOTIDE SEQUENCE [LARGE SCALE GENOMIC DNA]</scope>
    <source>
        <strain evidence="2">JCM 30346</strain>
    </source>
</reference>
<protein>
    <submittedName>
        <fullName evidence="1">Uncharacterized protein</fullName>
    </submittedName>
</protein>
<name>A0ABW1NB66_9ACTN</name>
<proteinExistence type="predicted"/>
<accession>A0ABW1NB66</accession>
<evidence type="ECO:0000313" key="2">
    <source>
        <dbReference type="Proteomes" id="UP001596137"/>
    </source>
</evidence>
<keyword evidence="2" id="KW-1185">Reference proteome</keyword>
<gene>
    <name evidence="1" type="ORF">ACFP1K_03260</name>
</gene>
<dbReference type="RefSeq" id="WP_380746943.1">
    <property type="nucleotide sequence ID" value="NZ_JBHSRF010000003.1"/>
</dbReference>
<sequence>MIEIRAGANIAVVRIAPQDSYQAAYDKSLAACQQGLDLISMTRGLAFAIKDTDSHLVWWNRSHETIARLTLFVVATFDAPPAPLRVLDSNGMDVTPTPVPPAWDQSYRYYRLSQITPDMADAYRNMFLMLESLLSDIRPQRYGERENDWLKAALGEAHRLYNLSGFSNLAKPGREAEGLRSDFATEARHPLNHAKRQRNNALPLERALRKTLLDKLERLSALCLYVAEKRFGVRRIQGGIFPSWVRSSLDQRTTAAFLILNNEQRELDLQAQSIPIASEATSLWITARRDTSYEDAYRYAMFGQASKVELAKIDTIRRVISTLDGINPFGEGQLDNALNPAGISCLQMVFGLHVLNRRSNRRDYNL</sequence>
<organism evidence="1 2">
    <name type="scientific">Sphaerisporangium aureirubrum</name>
    <dbReference type="NCBI Taxonomy" id="1544736"/>
    <lineage>
        <taxon>Bacteria</taxon>
        <taxon>Bacillati</taxon>
        <taxon>Actinomycetota</taxon>
        <taxon>Actinomycetes</taxon>
        <taxon>Streptosporangiales</taxon>
        <taxon>Streptosporangiaceae</taxon>
        <taxon>Sphaerisporangium</taxon>
    </lineage>
</organism>
<dbReference type="EMBL" id="JBHSRF010000003">
    <property type="protein sequence ID" value="MFC6080163.1"/>
    <property type="molecule type" value="Genomic_DNA"/>
</dbReference>